<gene>
    <name evidence="1" type="ORF">RJT34_18538</name>
</gene>
<evidence type="ECO:0000313" key="2">
    <source>
        <dbReference type="Proteomes" id="UP001359559"/>
    </source>
</evidence>
<evidence type="ECO:0000313" key="1">
    <source>
        <dbReference type="EMBL" id="KAK7295627.1"/>
    </source>
</evidence>
<proteinExistence type="predicted"/>
<organism evidence="1 2">
    <name type="scientific">Clitoria ternatea</name>
    <name type="common">Butterfly pea</name>
    <dbReference type="NCBI Taxonomy" id="43366"/>
    <lineage>
        <taxon>Eukaryota</taxon>
        <taxon>Viridiplantae</taxon>
        <taxon>Streptophyta</taxon>
        <taxon>Embryophyta</taxon>
        <taxon>Tracheophyta</taxon>
        <taxon>Spermatophyta</taxon>
        <taxon>Magnoliopsida</taxon>
        <taxon>eudicotyledons</taxon>
        <taxon>Gunneridae</taxon>
        <taxon>Pentapetalae</taxon>
        <taxon>rosids</taxon>
        <taxon>fabids</taxon>
        <taxon>Fabales</taxon>
        <taxon>Fabaceae</taxon>
        <taxon>Papilionoideae</taxon>
        <taxon>50 kb inversion clade</taxon>
        <taxon>NPAAA clade</taxon>
        <taxon>indigoferoid/millettioid clade</taxon>
        <taxon>Phaseoleae</taxon>
        <taxon>Clitoria</taxon>
    </lineage>
</organism>
<dbReference type="AlphaFoldDB" id="A0AAN9JBR4"/>
<sequence length="68" mass="7513">MSNKTRRPQTCSTAFSLNKHTNHNTKLTRAFPCSILVAIAGFLNPRGPRVLGFRFLVASSILVSPVDR</sequence>
<protein>
    <submittedName>
        <fullName evidence="1">Uncharacterized protein</fullName>
    </submittedName>
</protein>
<dbReference type="Proteomes" id="UP001359559">
    <property type="component" value="Unassembled WGS sequence"/>
</dbReference>
<reference evidence="1 2" key="1">
    <citation type="submission" date="2024-01" db="EMBL/GenBank/DDBJ databases">
        <title>The genomes of 5 underutilized Papilionoideae crops provide insights into root nodulation and disease resistance.</title>
        <authorList>
            <person name="Yuan L."/>
        </authorList>
    </citation>
    <scope>NUCLEOTIDE SEQUENCE [LARGE SCALE GENOMIC DNA]</scope>
    <source>
        <strain evidence="1">LY-2023</strain>
        <tissue evidence="1">Leaf</tissue>
    </source>
</reference>
<dbReference type="EMBL" id="JAYKXN010000004">
    <property type="protein sequence ID" value="KAK7295627.1"/>
    <property type="molecule type" value="Genomic_DNA"/>
</dbReference>
<name>A0AAN9JBR4_CLITE</name>
<accession>A0AAN9JBR4</accession>
<comment type="caution">
    <text evidence="1">The sequence shown here is derived from an EMBL/GenBank/DDBJ whole genome shotgun (WGS) entry which is preliminary data.</text>
</comment>
<keyword evidence="2" id="KW-1185">Reference proteome</keyword>